<dbReference type="Gene3D" id="1.10.3550.10">
    <property type="entry name" value="eoxyguanosinetriphosphate triphosphohydrolase domain-like"/>
    <property type="match status" value="1"/>
</dbReference>
<dbReference type="InterPro" id="IPR023293">
    <property type="entry name" value="dGTP_triP_hydro_central_sf"/>
</dbReference>
<reference evidence="3 4" key="1">
    <citation type="submission" date="2019-02" db="EMBL/GenBank/DDBJ databases">
        <authorList>
            <consortium name="Pathogen Informatics"/>
        </authorList>
    </citation>
    <scope>NUCLEOTIDE SEQUENCE [LARGE SCALE GENOMIC DNA]</scope>
    <source>
        <strain evidence="4">clo34</strain>
    </source>
</reference>
<dbReference type="SMART" id="SM00471">
    <property type="entry name" value="HDc"/>
    <property type="match status" value="1"/>
</dbReference>
<comment type="caution">
    <text evidence="3">The sequence shown here is derived from an EMBL/GenBank/DDBJ whole genome shotgun (WGS) entry which is preliminary data.</text>
</comment>
<dbReference type="Pfam" id="PF01966">
    <property type="entry name" value="HD"/>
    <property type="match status" value="1"/>
</dbReference>
<evidence type="ECO:0000313" key="3">
    <source>
        <dbReference type="EMBL" id="VFD32987.1"/>
    </source>
</evidence>
<dbReference type="SUPFAM" id="SSF109604">
    <property type="entry name" value="HD-domain/PDEase-like"/>
    <property type="match status" value="1"/>
</dbReference>
<dbReference type="Gene3D" id="1.10.3210.10">
    <property type="entry name" value="Hypothetical protein af1432"/>
    <property type="match status" value="1"/>
</dbReference>
<name>A0AB74QD66_CLODI</name>
<gene>
    <name evidence="3" type="primary">dgt</name>
    <name evidence="3" type="ORF">SAMEA1402399_02348</name>
</gene>
<dbReference type="InterPro" id="IPR027432">
    <property type="entry name" value="dGTP_triphosphohydrolase_C"/>
</dbReference>
<dbReference type="EC" id="3.1.5.1" evidence="3"/>
<sequence>MEQRLDWKKLLCGERVRASSTPINQNLNINDEGYNHRNEFDKDYDRIVYSSSVRRLQDKAQVFPLQENDFTRTRLTHSLEASALARSFGYAIGEWLLSEGEFENYKQVRELSALLQVSALIHDLGNPPFGHHGEEVIRNWFKEWLKIEKNGDGLNEQQRADFENFEGNAQTLRIVSKLQLLNDEYGVNFTYATLATIMKYPWKSNSEKGKAESKFGYFSAEEKLVEDVFDKVGLKEGIRHPVTYLLEASDDIAYLLADVEDAVKKGILPWDKEYKKIKKALKENEKEEESKILYEKMFKSLDEQIERNNKNEIPESNLANIQNFKVLAQGMMFNQVVNMFKENYEDIMLGKYGIENLLKKSKVSELIKEVKRLAKEYCFVNKEVLTLELVGDRVINGLLDTFVDSLVGNVGEINHKEKEGKLYYLISDNFKYICCLDEEKNFNRKKDELMRQIDFKEVKKYNKLLLITDFISGMTDSYAVNLYKELMGVKLP</sequence>
<dbReference type="InterPro" id="IPR003607">
    <property type="entry name" value="HD/PDEase_dom"/>
</dbReference>
<evidence type="ECO:0000259" key="2">
    <source>
        <dbReference type="SMART" id="SM00471"/>
    </source>
</evidence>
<dbReference type="RefSeq" id="WP_009902703.1">
    <property type="nucleotide sequence ID" value="NZ_CAACZS010000006.1"/>
</dbReference>
<dbReference type="GO" id="GO:0006203">
    <property type="term" value="P:dGTP catabolic process"/>
    <property type="evidence" value="ECO:0007669"/>
    <property type="project" value="TreeGrafter"/>
</dbReference>
<dbReference type="Proteomes" id="UP000411588">
    <property type="component" value="Unassembled WGS sequence"/>
</dbReference>
<dbReference type="Gene3D" id="1.10.3410.10">
    <property type="entry name" value="putative deoxyguanosinetriphosphate triphosphohydrolase like domain"/>
    <property type="match status" value="1"/>
</dbReference>
<dbReference type="PANTHER" id="PTHR11373">
    <property type="entry name" value="DEOXYNUCLEOSIDE TRIPHOSPHATE TRIPHOSPHOHYDROLASE"/>
    <property type="match status" value="1"/>
</dbReference>
<dbReference type="PANTHER" id="PTHR11373:SF32">
    <property type="entry name" value="DEOXYGUANOSINETRIPHOSPHATE TRIPHOSPHOHYDROLASE"/>
    <property type="match status" value="1"/>
</dbReference>
<dbReference type="CDD" id="cd00077">
    <property type="entry name" value="HDc"/>
    <property type="match status" value="1"/>
</dbReference>
<dbReference type="InterPro" id="IPR006261">
    <property type="entry name" value="dGTPase"/>
</dbReference>
<keyword evidence="1 3" id="KW-0378">Hydrolase</keyword>
<dbReference type="InterPro" id="IPR006674">
    <property type="entry name" value="HD_domain"/>
</dbReference>
<protein>
    <submittedName>
        <fullName evidence="3">Deoxyguanosinetriphosphate triphosphohydrolase-like protein</fullName>
        <ecNumber evidence="3">3.1.5.1</ecNumber>
    </submittedName>
</protein>
<dbReference type="AlphaFoldDB" id="A0AB74QD66"/>
<organism evidence="3 4">
    <name type="scientific">Clostridioides difficile</name>
    <name type="common">Peptoclostridium difficile</name>
    <dbReference type="NCBI Taxonomy" id="1496"/>
    <lineage>
        <taxon>Bacteria</taxon>
        <taxon>Bacillati</taxon>
        <taxon>Bacillota</taxon>
        <taxon>Clostridia</taxon>
        <taxon>Peptostreptococcales</taxon>
        <taxon>Peptostreptococcaceae</taxon>
        <taxon>Clostridioides</taxon>
    </lineage>
</organism>
<dbReference type="GO" id="GO:0008832">
    <property type="term" value="F:dGTPase activity"/>
    <property type="evidence" value="ECO:0007669"/>
    <property type="project" value="UniProtKB-EC"/>
</dbReference>
<feature type="domain" description="HD/PDEase" evidence="2">
    <location>
        <begin position="70"/>
        <end position="264"/>
    </location>
</feature>
<dbReference type="EMBL" id="CAADAN010000008">
    <property type="protein sequence ID" value="VFD32987.1"/>
    <property type="molecule type" value="Genomic_DNA"/>
</dbReference>
<dbReference type="InterPro" id="IPR050135">
    <property type="entry name" value="dGTPase-like"/>
</dbReference>
<evidence type="ECO:0000313" key="4">
    <source>
        <dbReference type="Proteomes" id="UP000411588"/>
    </source>
</evidence>
<proteinExistence type="predicted"/>
<dbReference type="NCBIfam" id="TIGR01353">
    <property type="entry name" value="dGTP_triPase"/>
    <property type="match status" value="1"/>
</dbReference>
<accession>A0AB74QD66</accession>
<evidence type="ECO:0000256" key="1">
    <source>
        <dbReference type="ARBA" id="ARBA00022801"/>
    </source>
</evidence>